<dbReference type="Pfam" id="PF07103">
    <property type="entry name" value="DUF1365"/>
    <property type="match status" value="1"/>
</dbReference>
<sequence length="257" mass="29054">MSIAPDETRTEQAIKTPAIATPARYDVQITHRRREPLDYRFTNRSQTWLVDLDALPQLPRFARGLCRFDGRDHLSGARRTIRANLDDWLADAGQLRPARVLMLAQPRVLGYVFNPLTVFYCYDRQGRAMYVVAEVANTYGGRQCYLLHPDEAGRAQVDKDFYVSPFNPIDGGYEMLVPQPGPRLTVTVTLRRPGALPFTAAMTGARAPSAPLWSALTRPLLSRATMFQIKRHGITLYIRGLRPTTRTKETGNVTHTR</sequence>
<name>A0A2T1A637_9ACTN</name>
<reference evidence="1 2" key="1">
    <citation type="submission" date="2018-03" db="EMBL/GenBank/DDBJ databases">
        <title>Genomic Encyclopedia of Archaeal and Bacterial Type Strains, Phase II (KMG-II): from individual species to whole genera.</title>
        <authorList>
            <person name="Goeker M."/>
        </authorList>
    </citation>
    <scope>NUCLEOTIDE SEQUENCE [LARGE SCALE GENOMIC DNA]</scope>
    <source>
        <strain evidence="1 2">DSM 100065</strain>
    </source>
</reference>
<protein>
    <recommendedName>
        <fullName evidence="3">DUF1365 family protein</fullName>
    </recommendedName>
</protein>
<dbReference type="AlphaFoldDB" id="A0A2T1A637"/>
<dbReference type="RefSeq" id="WP_202862304.1">
    <property type="nucleotide sequence ID" value="NZ_PVUE01000001.1"/>
</dbReference>
<dbReference type="PANTHER" id="PTHR33973:SF4">
    <property type="entry name" value="OS07G0153300 PROTEIN"/>
    <property type="match status" value="1"/>
</dbReference>
<evidence type="ECO:0008006" key="3">
    <source>
        <dbReference type="Google" id="ProtNLM"/>
    </source>
</evidence>
<dbReference type="PANTHER" id="PTHR33973">
    <property type="entry name" value="OS07G0153300 PROTEIN"/>
    <property type="match status" value="1"/>
</dbReference>
<dbReference type="Proteomes" id="UP000237752">
    <property type="component" value="Unassembled WGS sequence"/>
</dbReference>
<dbReference type="EMBL" id="PVUE01000001">
    <property type="protein sequence ID" value="PRZ44061.1"/>
    <property type="molecule type" value="Genomic_DNA"/>
</dbReference>
<dbReference type="InterPro" id="IPR010775">
    <property type="entry name" value="DUF1365"/>
</dbReference>
<evidence type="ECO:0000313" key="1">
    <source>
        <dbReference type="EMBL" id="PRZ44061.1"/>
    </source>
</evidence>
<comment type="caution">
    <text evidence="1">The sequence shown here is derived from an EMBL/GenBank/DDBJ whole genome shotgun (WGS) entry which is preliminary data.</text>
</comment>
<accession>A0A2T1A637</accession>
<proteinExistence type="predicted"/>
<gene>
    <name evidence="1" type="ORF">CLV47_101185</name>
</gene>
<evidence type="ECO:0000313" key="2">
    <source>
        <dbReference type="Proteomes" id="UP000237752"/>
    </source>
</evidence>
<keyword evidence="2" id="KW-1185">Reference proteome</keyword>
<organism evidence="1 2">
    <name type="scientific">Antricoccus suffuscus</name>
    <dbReference type="NCBI Taxonomy" id="1629062"/>
    <lineage>
        <taxon>Bacteria</taxon>
        <taxon>Bacillati</taxon>
        <taxon>Actinomycetota</taxon>
        <taxon>Actinomycetes</taxon>
        <taxon>Geodermatophilales</taxon>
        <taxon>Antricoccaceae</taxon>
        <taxon>Antricoccus</taxon>
    </lineage>
</organism>